<feature type="compositionally biased region" description="Pro residues" evidence="1">
    <location>
        <begin position="34"/>
        <end position="46"/>
    </location>
</feature>
<evidence type="ECO:0000313" key="3">
    <source>
        <dbReference type="EMBL" id="CAD9336727.1"/>
    </source>
</evidence>
<gene>
    <name evidence="2" type="ORF">DBRI1063_LOCUS14421</name>
    <name evidence="3" type="ORF">DBRI1063_LOCUS14422</name>
</gene>
<evidence type="ECO:0000313" key="2">
    <source>
        <dbReference type="EMBL" id="CAD9336725.1"/>
    </source>
</evidence>
<dbReference type="AlphaFoldDB" id="A0A6U3RVI9"/>
<organism evidence="3">
    <name type="scientific">Ditylum brightwellii</name>
    <dbReference type="NCBI Taxonomy" id="49249"/>
    <lineage>
        <taxon>Eukaryota</taxon>
        <taxon>Sar</taxon>
        <taxon>Stramenopiles</taxon>
        <taxon>Ochrophyta</taxon>
        <taxon>Bacillariophyta</taxon>
        <taxon>Mediophyceae</taxon>
        <taxon>Lithodesmiophycidae</taxon>
        <taxon>Lithodesmiales</taxon>
        <taxon>Lithodesmiaceae</taxon>
        <taxon>Ditylum</taxon>
    </lineage>
</organism>
<name>A0A6U3RVI9_9STRA</name>
<reference evidence="3" key="1">
    <citation type="submission" date="2021-01" db="EMBL/GenBank/DDBJ databases">
        <authorList>
            <person name="Corre E."/>
            <person name="Pelletier E."/>
            <person name="Niang G."/>
            <person name="Scheremetjew M."/>
            <person name="Finn R."/>
            <person name="Kale V."/>
            <person name="Holt S."/>
            <person name="Cochrane G."/>
            <person name="Meng A."/>
            <person name="Brown T."/>
            <person name="Cohen L."/>
        </authorList>
    </citation>
    <scope>NUCLEOTIDE SEQUENCE</scope>
    <source>
        <strain evidence="3">Pop2</strain>
    </source>
</reference>
<sequence>MSHSFETGLGVPPSLPPKPPESSSSLSSSSSHMTPPPLLPPPYLKPIEPPSPSLSVPTFWQKYHYVLNHDDTFEKIFLLLEDTLCMSAWNARRRIKNTSIMLWCEYFSHA</sequence>
<proteinExistence type="predicted"/>
<feature type="compositionally biased region" description="Low complexity" evidence="1">
    <location>
        <begin position="21"/>
        <end position="33"/>
    </location>
</feature>
<protein>
    <submittedName>
        <fullName evidence="3">Uncharacterized protein</fullName>
    </submittedName>
</protein>
<feature type="region of interest" description="Disordered" evidence="1">
    <location>
        <begin position="1"/>
        <end position="46"/>
    </location>
</feature>
<accession>A0A6U3RVI9</accession>
<dbReference type="EMBL" id="HBGN01022625">
    <property type="protein sequence ID" value="CAD9336725.1"/>
    <property type="molecule type" value="Transcribed_RNA"/>
</dbReference>
<evidence type="ECO:0000256" key="1">
    <source>
        <dbReference type="SAM" id="MobiDB-lite"/>
    </source>
</evidence>
<dbReference type="EMBL" id="HBGN01022627">
    <property type="protein sequence ID" value="CAD9336727.1"/>
    <property type="molecule type" value="Transcribed_RNA"/>
</dbReference>